<comment type="caution">
    <text evidence="2">The sequence shown here is derived from an EMBL/GenBank/DDBJ whole genome shotgun (WGS) entry which is preliminary data.</text>
</comment>
<dbReference type="Proteomes" id="UP000800093">
    <property type="component" value="Unassembled WGS sequence"/>
</dbReference>
<dbReference type="AlphaFoldDB" id="A0A9P4N4Y2"/>
<dbReference type="EMBL" id="ML986639">
    <property type="protein sequence ID" value="KAF2262574.1"/>
    <property type="molecule type" value="Genomic_DNA"/>
</dbReference>
<evidence type="ECO:0000313" key="2">
    <source>
        <dbReference type="EMBL" id="KAF2262574.1"/>
    </source>
</evidence>
<proteinExistence type="predicted"/>
<feature type="region of interest" description="Disordered" evidence="1">
    <location>
        <begin position="198"/>
        <end position="222"/>
    </location>
</feature>
<name>A0A9P4N4Y2_9PLEO</name>
<evidence type="ECO:0000256" key="1">
    <source>
        <dbReference type="SAM" id="MobiDB-lite"/>
    </source>
</evidence>
<sequence>MEHLSFLRYRPKDSIFHAGIRSIAVSRVERMQWINRFEKRLQMVYRLCDFDSTHAMQYLVSEMAGIVVCKAKFITSLLDWREGSHGAGGPERDSETTKLFREATSLAARSLNLIHQYSNTPYSWYTKHFREVYSSSFLAFNLASDHEWGSELTLSAWSVLDQLFPVDSTGRLVEHGLSGSVLGKVLIKARVRRDFRSGDSRSQGLQHQGMHATVRGDHPGYSATMAPHNIPTTGAGMGNFPPSANLFEDFDALMQEPLWSAGLSGVDNPFGSWV</sequence>
<accession>A0A9P4N4Y2</accession>
<keyword evidence="3" id="KW-1185">Reference proteome</keyword>
<gene>
    <name evidence="2" type="ORF">CC78DRAFT_316628</name>
</gene>
<reference evidence="3" key="1">
    <citation type="journal article" date="2020" name="Stud. Mycol.">
        <title>101 Dothideomycetes genomes: A test case for predicting lifestyles and emergence of pathogens.</title>
        <authorList>
            <person name="Haridas S."/>
            <person name="Albert R."/>
            <person name="Binder M."/>
            <person name="Bloem J."/>
            <person name="LaButti K."/>
            <person name="Salamov A."/>
            <person name="Andreopoulos B."/>
            <person name="Baker S."/>
            <person name="Barry K."/>
            <person name="Bills G."/>
            <person name="Bluhm B."/>
            <person name="Cannon C."/>
            <person name="Castanera R."/>
            <person name="Culley D."/>
            <person name="Daum C."/>
            <person name="Ezra D."/>
            <person name="Gonzalez J."/>
            <person name="Henrissat B."/>
            <person name="Kuo A."/>
            <person name="Liang C."/>
            <person name="Lipzen A."/>
            <person name="Lutzoni F."/>
            <person name="Magnuson J."/>
            <person name="Mondo S."/>
            <person name="Nolan M."/>
            <person name="Ohm R."/>
            <person name="Pangilinan J."/>
            <person name="Park H.-J."/>
            <person name="Ramirez L."/>
            <person name="Alfaro M."/>
            <person name="Sun H."/>
            <person name="Tritt A."/>
            <person name="Yoshinaga Y."/>
            <person name="Zwiers L.-H."/>
            <person name="Turgeon B."/>
            <person name="Goodwin S."/>
            <person name="Spatafora J."/>
            <person name="Crous P."/>
            <person name="Grigoriev I."/>
        </authorList>
    </citation>
    <scope>NUCLEOTIDE SEQUENCE [LARGE SCALE GENOMIC DNA]</scope>
    <source>
        <strain evidence="3">CBS 304.66</strain>
    </source>
</reference>
<evidence type="ECO:0000313" key="3">
    <source>
        <dbReference type="Proteomes" id="UP000800093"/>
    </source>
</evidence>
<organism evidence="2 3">
    <name type="scientific">Lojkania enalia</name>
    <dbReference type="NCBI Taxonomy" id="147567"/>
    <lineage>
        <taxon>Eukaryota</taxon>
        <taxon>Fungi</taxon>
        <taxon>Dikarya</taxon>
        <taxon>Ascomycota</taxon>
        <taxon>Pezizomycotina</taxon>
        <taxon>Dothideomycetes</taxon>
        <taxon>Pleosporomycetidae</taxon>
        <taxon>Pleosporales</taxon>
        <taxon>Pleosporales incertae sedis</taxon>
        <taxon>Lojkania</taxon>
    </lineage>
</organism>
<protein>
    <submittedName>
        <fullName evidence="2">Uncharacterized protein</fullName>
    </submittedName>
</protein>
<dbReference type="OrthoDB" id="435881at2759"/>